<dbReference type="Proteomes" id="UP001237642">
    <property type="component" value="Unassembled WGS sequence"/>
</dbReference>
<dbReference type="EMBL" id="JAUIZM010000004">
    <property type="protein sequence ID" value="KAK1391119.1"/>
    <property type="molecule type" value="Genomic_DNA"/>
</dbReference>
<reference evidence="3" key="2">
    <citation type="submission" date="2023-05" db="EMBL/GenBank/DDBJ databases">
        <authorList>
            <person name="Schelkunov M.I."/>
        </authorList>
    </citation>
    <scope>NUCLEOTIDE SEQUENCE</scope>
    <source>
        <strain evidence="3">Hsosn_3</strain>
        <tissue evidence="3">Leaf</tissue>
    </source>
</reference>
<feature type="region of interest" description="Disordered" evidence="2">
    <location>
        <begin position="1"/>
        <end position="61"/>
    </location>
</feature>
<evidence type="ECO:0008006" key="5">
    <source>
        <dbReference type="Google" id="ProtNLM"/>
    </source>
</evidence>
<evidence type="ECO:0000313" key="4">
    <source>
        <dbReference type="Proteomes" id="UP001237642"/>
    </source>
</evidence>
<comment type="caution">
    <text evidence="3">The sequence shown here is derived from an EMBL/GenBank/DDBJ whole genome shotgun (WGS) entry which is preliminary data.</text>
</comment>
<dbReference type="Pfam" id="PF03004">
    <property type="entry name" value="Transposase_24"/>
    <property type="match status" value="1"/>
</dbReference>
<feature type="compositionally biased region" description="Polar residues" evidence="2">
    <location>
        <begin position="1"/>
        <end position="54"/>
    </location>
</feature>
<name>A0AAD8IS27_9APIA</name>
<organism evidence="3 4">
    <name type="scientific">Heracleum sosnowskyi</name>
    <dbReference type="NCBI Taxonomy" id="360622"/>
    <lineage>
        <taxon>Eukaryota</taxon>
        <taxon>Viridiplantae</taxon>
        <taxon>Streptophyta</taxon>
        <taxon>Embryophyta</taxon>
        <taxon>Tracheophyta</taxon>
        <taxon>Spermatophyta</taxon>
        <taxon>Magnoliopsida</taxon>
        <taxon>eudicotyledons</taxon>
        <taxon>Gunneridae</taxon>
        <taxon>Pentapetalae</taxon>
        <taxon>asterids</taxon>
        <taxon>campanulids</taxon>
        <taxon>Apiales</taxon>
        <taxon>Apiaceae</taxon>
        <taxon>Apioideae</taxon>
        <taxon>apioid superclade</taxon>
        <taxon>Tordylieae</taxon>
        <taxon>Tordyliinae</taxon>
        <taxon>Heracleum</taxon>
    </lineage>
</organism>
<dbReference type="InterPro" id="IPR004252">
    <property type="entry name" value="Probable_transposase_24"/>
</dbReference>
<sequence length="373" mass="43335">MSVMSQMSSRRLRISSSPNRNSTVNSPMQSQQSEREQTLGQSVPSTPNVSSTAGDESWKVGSMHDDGRLRIEVIGKLLEPSGKCSRVITETIYERVEPTGFNWKEVSKETKNFYFEEFKKSFVWRQEDRLIYRAWLSKASRRYSNFCSDARKKWENGEQDNRIGTHVWLRWVEFWGTPDFQAKSTIQKRNRKAGEDHYPATHTGGSASHRAHAAILAETNEKVPTPTDIYEHTHTVNNDRVNWINKKAERVYKRIKELRELRSQPLEGSSEPQHVDEDQLFFDAVGGLDNRNRIYGLGSLQNIIYGPQSSCQIATSRYNSNFNDDYHQMQVELQEMKDLVKELQQTRDDELQEMRSQMNEMKNQLAMVLNNQN</sequence>
<proteinExistence type="predicted"/>
<keyword evidence="1" id="KW-0175">Coiled coil</keyword>
<protein>
    <recommendedName>
        <fullName evidence="5">Transposase</fullName>
    </recommendedName>
</protein>
<dbReference type="AlphaFoldDB" id="A0AAD8IS27"/>
<reference evidence="3" key="1">
    <citation type="submission" date="2023-02" db="EMBL/GenBank/DDBJ databases">
        <title>Genome of toxic invasive species Heracleum sosnowskyi carries increased number of genes despite the absence of recent whole-genome duplications.</title>
        <authorList>
            <person name="Schelkunov M."/>
            <person name="Shtratnikova V."/>
            <person name="Makarenko M."/>
            <person name="Klepikova A."/>
            <person name="Omelchenko D."/>
            <person name="Novikova G."/>
            <person name="Obukhova E."/>
            <person name="Bogdanov V."/>
            <person name="Penin A."/>
            <person name="Logacheva M."/>
        </authorList>
    </citation>
    <scope>NUCLEOTIDE SEQUENCE</scope>
    <source>
        <strain evidence="3">Hsosn_3</strain>
        <tissue evidence="3">Leaf</tissue>
    </source>
</reference>
<evidence type="ECO:0000313" key="3">
    <source>
        <dbReference type="EMBL" id="KAK1391119.1"/>
    </source>
</evidence>
<keyword evidence="4" id="KW-1185">Reference proteome</keyword>
<evidence type="ECO:0000256" key="2">
    <source>
        <dbReference type="SAM" id="MobiDB-lite"/>
    </source>
</evidence>
<feature type="coiled-coil region" evidence="1">
    <location>
        <begin position="326"/>
        <end position="371"/>
    </location>
</feature>
<evidence type="ECO:0000256" key="1">
    <source>
        <dbReference type="SAM" id="Coils"/>
    </source>
</evidence>
<accession>A0AAD8IS27</accession>
<gene>
    <name evidence="3" type="ORF">POM88_019297</name>
</gene>